<feature type="transmembrane region" description="Helical" evidence="1">
    <location>
        <begin position="126"/>
        <end position="154"/>
    </location>
</feature>
<reference evidence="2 3" key="1">
    <citation type="submission" date="2020-04" db="EMBL/GenBank/DDBJ databases">
        <authorList>
            <person name="Yoon J."/>
        </authorList>
    </citation>
    <scope>NUCLEOTIDE SEQUENCE [LARGE SCALE GENOMIC DNA]</scope>
    <source>
        <strain evidence="2 3">KMU-166</strain>
    </source>
</reference>
<evidence type="ECO:0000313" key="3">
    <source>
        <dbReference type="Proteomes" id="UP000765845"/>
    </source>
</evidence>
<keyword evidence="1" id="KW-1133">Transmembrane helix</keyword>
<dbReference type="EMBL" id="JAAWWK010000005">
    <property type="protein sequence ID" value="NKI18656.1"/>
    <property type="molecule type" value="Genomic_DNA"/>
</dbReference>
<keyword evidence="1" id="KW-0812">Transmembrane</keyword>
<proteinExistence type="predicted"/>
<protein>
    <recommendedName>
        <fullName evidence="4">Styrene-oxide isomerase</fullName>
    </recommendedName>
</protein>
<keyword evidence="3" id="KW-1185">Reference proteome</keyword>
<keyword evidence="1" id="KW-0472">Membrane</keyword>
<dbReference type="Proteomes" id="UP000765845">
    <property type="component" value="Unassembled WGS sequence"/>
</dbReference>
<evidence type="ECO:0008006" key="4">
    <source>
        <dbReference type="Google" id="ProtNLM"/>
    </source>
</evidence>
<feature type="transmembrane region" description="Helical" evidence="1">
    <location>
        <begin position="62"/>
        <end position="80"/>
    </location>
</feature>
<comment type="caution">
    <text evidence="2">The sequence shown here is derived from an EMBL/GenBank/DDBJ whole genome shotgun (WGS) entry which is preliminary data.</text>
</comment>
<evidence type="ECO:0000256" key="1">
    <source>
        <dbReference type="SAM" id="Phobius"/>
    </source>
</evidence>
<gene>
    <name evidence="2" type="ORF">HCU74_14665</name>
</gene>
<organism evidence="2 3">
    <name type="scientific">Spongiibacter thalassae</name>
    <dbReference type="NCBI Taxonomy" id="2721624"/>
    <lineage>
        <taxon>Bacteria</taxon>
        <taxon>Pseudomonadati</taxon>
        <taxon>Pseudomonadota</taxon>
        <taxon>Gammaproteobacteria</taxon>
        <taxon>Cellvibrionales</taxon>
        <taxon>Spongiibacteraceae</taxon>
        <taxon>Spongiibacter</taxon>
    </lineage>
</organism>
<dbReference type="Pfam" id="PF26512">
    <property type="entry name" value="SOI"/>
    <property type="match status" value="1"/>
</dbReference>
<feature type="transmembrane region" description="Helical" evidence="1">
    <location>
        <begin position="87"/>
        <end position="106"/>
    </location>
</feature>
<dbReference type="InterPro" id="IPR054803">
    <property type="entry name" value="StyOxIsoStyC"/>
</dbReference>
<dbReference type="RefSeq" id="WP_168451170.1">
    <property type="nucleotide sequence ID" value="NZ_JAAWWK010000005.1"/>
</dbReference>
<dbReference type="NCBIfam" id="NF045734">
    <property type="entry name" value="StyOxIsoStyC"/>
    <property type="match status" value="1"/>
</dbReference>
<sequence>MPDSFKNKMLGHGTLMIFSCLLFGVFYWMELVGGFEIVPGYIVNFDMPGTAEGWKKAHSGPALNGMMVIAVALVLPHLDFSEKKAKLLGGVVLLDGWSNVGFYFFGNLSGNRALSFGDSRLGEGDIFSILGLAPAYLFGVLALWALAVIGLAALKKGRSVA</sequence>
<accession>A0ABX1GI68</accession>
<name>A0ABX1GI68_9GAMM</name>
<dbReference type="PROSITE" id="PS51257">
    <property type="entry name" value="PROKAR_LIPOPROTEIN"/>
    <property type="match status" value="1"/>
</dbReference>
<evidence type="ECO:0000313" key="2">
    <source>
        <dbReference type="EMBL" id="NKI18656.1"/>
    </source>
</evidence>
<dbReference type="InterPro" id="IPR058965">
    <property type="entry name" value="SOI/HabA-like"/>
</dbReference>